<dbReference type="InterPro" id="IPR029063">
    <property type="entry name" value="SAM-dependent_MTases_sf"/>
</dbReference>
<dbReference type="Pfam" id="PF08241">
    <property type="entry name" value="Methyltransf_11"/>
    <property type="match status" value="1"/>
</dbReference>
<dbReference type="InterPro" id="IPR013216">
    <property type="entry name" value="Methyltransf_11"/>
</dbReference>
<organism evidence="2 3">
    <name type="scientific">Candidatus Shapirobacteria bacterium GW2011_GWE1_38_10</name>
    <dbReference type="NCBI Taxonomy" id="1618488"/>
    <lineage>
        <taxon>Bacteria</taxon>
        <taxon>Candidatus Shapironibacteriota</taxon>
    </lineage>
</organism>
<protein>
    <recommendedName>
        <fullName evidence="1">Methyltransferase type 11 domain-containing protein</fullName>
    </recommendedName>
</protein>
<dbReference type="EMBL" id="LBTX01000001">
    <property type="protein sequence ID" value="KKQ50846.1"/>
    <property type="molecule type" value="Genomic_DNA"/>
</dbReference>
<evidence type="ECO:0000259" key="1">
    <source>
        <dbReference type="Pfam" id="PF08241"/>
    </source>
</evidence>
<gene>
    <name evidence="2" type="ORF">US68_C0001G0045</name>
</gene>
<evidence type="ECO:0000313" key="3">
    <source>
        <dbReference type="Proteomes" id="UP000034231"/>
    </source>
</evidence>
<dbReference type="AlphaFoldDB" id="A0A0G0LDV6"/>
<dbReference type="PANTHER" id="PTHR43591:SF110">
    <property type="entry name" value="RHODANESE DOMAIN-CONTAINING PROTEIN"/>
    <property type="match status" value="1"/>
</dbReference>
<dbReference type="PANTHER" id="PTHR43591">
    <property type="entry name" value="METHYLTRANSFERASE"/>
    <property type="match status" value="1"/>
</dbReference>
<comment type="caution">
    <text evidence="2">The sequence shown here is derived from an EMBL/GenBank/DDBJ whole genome shotgun (WGS) entry which is preliminary data.</text>
</comment>
<dbReference type="CDD" id="cd02440">
    <property type="entry name" value="AdoMet_MTases"/>
    <property type="match status" value="1"/>
</dbReference>
<sequence length="276" mass="32105">MVTKTLKKAVEGRDVLGLRYDNSKYWKKYYSAKANNRDFTREHEYAVFLQGLISKKAKVLDVATGYGFLPVEMAKLGFSVDCVDKYKEMIEVANKYILKNKLQLKIYKADATKLPMSDRSYDLVMAQSILEHFCFEEMTNKLIPEIKRVTKNKGLILVHVPIKSGVCVLKKYFRKFIKNDLPKWAIDDDGDVTHKVWMSAPEYISELSKQDVNVEFIRFNFIRSNETISWMRVLNRIFVMFGMNKFHKKESVSSFKLKILSFLGTSVVLVCRNNSI</sequence>
<name>A0A0G0LDV6_9BACT</name>
<dbReference type="Gene3D" id="3.40.50.150">
    <property type="entry name" value="Vaccinia Virus protein VP39"/>
    <property type="match status" value="1"/>
</dbReference>
<proteinExistence type="predicted"/>
<dbReference type="GO" id="GO:0008757">
    <property type="term" value="F:S-adenosylmethionine-dependent methyltransferase activity"/>
    <property type="evidence" value="ECO:0007669"/>
    <property type="project" value="InterPro"/>
</dbReference>
<dbReference type="Proteomes" id="UP000034231">
    <property type="component" value="Unassembled WGS sequence"/>
</dbReference>
<feature type="domain" description="Methyltransferase type 11" evidence="1">
    <location>
        <begin position="60"/>
        <end position="157"/>
    </location>
</feature>
<accession>A0A0G0LDV6</accession>
<dbReference type="SUPFAM" id="SSF53335">
    <property type="entry name" value="S-adenosyl-L-methionine-dependent methyltransferases"/>
    <property type="match status" value="1"/>
</dbReference>
<reference evidence="2 3" key="1">
    <citation type="journal article" date="2015" name="Nature">
        <title>rRNA introns, odd ribosomes, and small enigmatic genomes across a large radiation of phyla.</title>
        <authorList>
            <person name="Brown C.T."/>
            <person name="Hug L.A."/>
            <person name="Thomas B.C."/>
            <person name="Sharon I."/>
            <person name="Castelle C.J."/>
            <person name="Singh A."/>
            <person name="Wilkins M.J."/>
            <person name="Williams K.H."/>
            <person name="Banfield J.F."/>
        </authorList>
    </citation>
    <scope>NUCLEOTIDE SEQUENCE [LARGE SCALE GENOMIC DNA]</scope>
</reference>
<evidence type="ECO:0000313" key="2">
    <source>
        <dbReference type="EMBL" id="KKQ50846.1"/>
    </source>
</evidence>